<dbReference type="RefSeq" id="WP_216687117.1">
    <property type="nucleotide sequence ID" value="NZ_CAUPKR010000001.1"/>
</dbReference>
<protein>
    <recommendedName>
        <fullName evidence="1">bis(5'-nucleosyl)-tetraphosphatase (symmetrical)</fullName>
        <ecNumber evidence="1">3.6.1.41</ecNumber>
    </recommendedName>
</protein>
<dbReference type="Proteomes" id="UP000812672">
    <property type="component" value="Unassembled WGS sequence"/>
</dbReference>
<evidence type="ECO:0000256" key="3">
    <source>
        <dbReference type="ARBA" id="ARBA00022741"/>
    </source>
</evidence>
<evidence type="ECO:0000256" key="1">
    <source>
        <dbReference type="ARBA" id="ARBA00012506"/>
    </source>
</evidence>
<evidence type="ECO:0000256" key="2">
    <source>
        <dbReference type="ARBA" id="ARBA00022723"/>
    </source>
</evidence>
<evidence type="ECO:0000256" key="5">
    <source>
        <dbReference type="ARBA" id="ARBA00023004"/>
    </source>
</evidence>
<gene>
    <name evidence="8" type="primary">yqeK</name>
    <name evidence="8" type="ORF">KQ486_06645</name>
</gene>
<dbReference type="EC" id="3.6.1.41" evidence="1"/>
<dbReference type="CDD" id="cd00077">
    <property type="entry name" value="HDc"/>
    <property type="match status" value="1"/>
</dbReference>
<keyword evidence="3" id="KW-0547">Nucleotide-binding</keyword>
<dbReference type="InterPro" id="IPR006674">
    <property type="entry name" value="HD_domain"/>
</dbReference>
<dbReference type="Pfam" id="PF01966">
    <property type="entry name" value="HD"/>
    <property type="match status" value="1"/>
</dbReference>
<organism evidence="8 9">
    <name type="scientific">Allobacillus halotolerans</name>
    <dbReference type="NCBI Taxonomy" id="570278"/>
    <lineage>
        <taxon>Bacteria</taxon>
        <taxon>Bacillati</taxon>
        <taxon>Bacillota</taxon>
        <taxon>Bacilli</taxon>
        <taxon>Bacillales</taxon>
        <taxon>Bacillaceae</taxon>
        <taxon>Allobacillus</taxon>
    </lineage>
</organism>
<name>A0ABS6GNI9_9BACI</name>
<dbReference type="EMBL" id="JAHLZF010000007">
    <property type="protein sequence ID" value="MBU6080691.1"/>
    <property type="molecule type" value="Genomic_DNA"/>
</dbReference>
<dbReference type="InterPro" id="IPR051094">
    <property type="entry name" value="Diverse_Catalytic_Enzymes"/>
</dbReference>
<evidence type="ECO:0000256" key="4">
    <source>
        <dbReference type="ARBA" id="ARBA00022801"/>
    </source>
</evidence>
<accession>A0ABS6GNI9</accession>
<proteinExistence type="predicted"/>
<dbReference type="InterPro" id="IPR005249">
    <property type="entry name" value="YqeK"/>
</dbReference>
<comment type="catalytic activity">
    <reaction evidence="6">
        <text>P(1),P(4)-bis(5'-adenosyl) tetraphosphate + H2O = 2 ADP + 2 H(+)</text>
        <dbReference type="Rhea" id="RHEA:24252"/>
        <dbReference type="ChEBI" id="CHEBI:15377"/>
        <dbReference type="ChEBI" id="CHEBI:15378"/>
        <dbReference type="ChEBI" id="CHEBI:58141"/>
        <dbReference type="ChEBI" id="CHEBI:456216"/>
        <dbReference type="EC" id="3.6.1.41"/>
    </reaction>
</comment>
<keyword evidence="4 8" id="KW-0378">Hydrolase</keyword>
<dbReference type="PANTHER" id="PTHR35795">
    <property type="entry name" value="SLR1885 PROTEIN"/>
    <property type="match status" value="1"/>
</dbReference>
<keyword evidence="2" id="KW-0479">Metal-binding</keyword>
<dbReference type="PANTHER" id="PTHR35795:SF1">
    <property type="entry name" value="BIS(5'-NUCLEOSYL)-TETRAPHOSPHATASE, SYMMETRICAL"/>
    <property type="match status" value="1"/>
</dbReference>
<comment type="caution">
    <text evidence="8">The sequence shown here is derived from an EMBL/GenBank/DDBJ whole genome shotgun (WGS) entry which is preliminary data.</text>
</comment>
<feature type="domain" description="HD/PDEase" evidence="7">
    <location>
        <begin position="14"/>
        <end position="142"/>
    </location>
</feature>
<evidence type="ECO:0000259" key="7">
    <source>
        <dbReference type="SMART" id="SM00471"/>
    </source>
</evidence>
<evidence type="ECO:0000313" key="9">
    <source>
        <dbReference type="Proteomes" id="UP000812672"/>
    </source>
</evidence>
<keyword evidence="5" id="KW-0408">Iron</keyword>
<reference evidence="8 9" key="1">
    <citation type="journal article" date="2011" name="Int. J. Syst. Evol. Microbiol.">
        <title>Allobacillus halotolerans gen. nov., sp. nov. isolated from shrimp paste.</title>
        <authorList>
            <person name="Sheu S.Y."/>
            <person name="Arun A.B."/>
            <person name="Jiang S.R."/>
            <person name="Young C.C."/>
            <person name="Chen W.M."/>
        </authorList>
    </citation>
    <scope>NUCLEOTIDE SEQUENCE [LARGE SCALE GENOMIC DNA]</scope>
    <source>
        <strain evidence="8 9">LMG 24826</strain>
    </source>
</reference>
<dbReference type="InterPro" id="IPR003607">
    <property type="entry name" value="HD/PDEase_dom"/>
</dbReference>
<dbReference type="NCBIfam" id="TIGR00488">
    <property type="entry name" value="bis(5'-nucleosyl)-tetraphosphatase (symmetrical) YqeK"/>
    <property type="match status" value="1"/>
</dbReference>
<keyword evidence="9" id="KW-1185">Reference proteome</keyword>
<evidence type="ECO:0000256" key="6">
    <source>
        <dbReference type="ARBA" id="ARBA00049417"/>
    </source>
</evidence>
<sequence length="186" mass="21508">MNVEMALAESKKVLSSKRQAHVERVTEEALQLAKLYHADQEQVGIAAALHDYAKEFDKAFLTKTIESSVHLPKDLLLFNEELLHGPAGAELIRRKFNIEEKNILHSIRYHTTGRARMSLEEKIVFLADYIEPGRDFPAVYKVRELATEDLNEACRYSLRETIQFLMSKNQLIYPDTFHAYNELTKK</sequence>
<evidence type="ECO:0000313" key="8">
    <source>
        <dbReference type="EMBL" id="MBU6080691.1"/>
    </source>
</evidence>
<dbReference type="SMART" id="SM00471">
    <property type="entry name" value="HDc"/>
    <property type="match status" value="1"/>
</dbReference>
<dbReference type="GO" id="GO:0008803">
    <property type="term" value="F:bis(5'-nucleosyl)-tetraphosphatase (symmetrical) activity"/>
    <property type="evidence" value="ECO:0007669"/>
    <property type="project" value="UniProtKB-EC"/>
</dbReference>